<keyword evidence="1" id="KW-1133">Transmembrane helix</keyword>
<organism evidence="2 3">
    <name type="scientific">Pleionea litopenaei</name>
    <dbReference type="NCBI Taxonomy" id="3070815"/>
    <lineage>
        <taxon>Bacteria</taxon>
        <taxon>Pseudomonadati</taxon>
        <taxon>Pseudomonadota</taxon>
        <taxon>Gammaproteobacteria</taxon>
        <taxon>Oceanospirillales</taxon>
        <taxon>Pleioneaceae</taxon>
        <taxon>Pleionea</taxon>
    </lineage>
</organism>
<evidence type="ECO:0000313" key="2">
    <source>
        <dbReference type="EMBL" id="WMS87838.1"/>
    </source>
</evidence>
<protein>
    <submittedName>
        <fullName evidence="2">Uncharacterized protein</fullName>
    </submittedName>
</protein>
<sequence>MSDKKDYFFDSERNVKWIIRGLYICCGLLFILDFILTRYSKHPLEWLWGFYPIYGFVGCVVLVVVAKWMRKIIMREENFYCNSSSEREIASENQVENGGHS</sequence>
<dbReference type="EMBL" id="CP133548">
    <property type="protein sequence ID" value="WMS87838.1"/>
    <property type="molecule type" value="Genomic_DNA"/>
</dbReference>
<reference evidence="2 3" key="1">
    <citation type="submission" date="2023-08" db="EMBL/GenBank/DDBJ databases">
        <title>Pleionea litopenaei sp. nov., isolated from stomach of juvenile Litopenaeus vannamei.</title>
        <authorList>
            <person name="Rho A.M."/>
            <person name="Hwang C.Y."/>
        </authorList>
    </citation>
    <scope>NUCLEOTIDE SEQUENCE [LARGE SCALE GENOMIC DNA]</scope>
    <source>
        <strain evidence="2 3">HL-JVS1</strain>
    </source>
</reference>
<keyword evidence="3" id="KW-1185">Reference proteome</keyword>
<evidence type="ECO:0000313" key="3">
    <source>
        <dbReference type="Proteomes" id="UP001239782"/>
    </source>
</evidence>
<dbReference type="Proteomes" id="UP001239782">
    <property type="component" value="Chromosome"/>
</dbReference>
<keyword evidence="1" id="KW-0812">Transmembrane</keyword>
<accession>A0AA51RUR0</accession>
<feature type="transmembrane region" description="Helical" evidence="1">
    <location>
        <begin position="21"/>
        <end position="40"/>
    </location>
</feature>
<feature type="transmembrane region" description="Helical" evidence="1">
    <location>
        <begin position="46"/>
        <end position="66"/>
    </location>
</feature>
<evidence type="ECO:0000256" key="1">
    <source>
        <dbReference type="SAM" id="Phobius"/>
    </source>
</evidence>
<gene>
    <name evidence="2" type="ORF">Q9312_02670</name>
</gene>
<name>A0AA51RUR0_9GAMM</name>
<dbReference type="RefSeq" id="WP_309202995.1">
    <property type="nucleotide sequence ID" value="NZ_CP133548.1"/>
</dbReference>
<keyword evidence="1" id="KW-0472">Membrane</keyword>
<proteinExistence type="predicted"/>
<dbReference type="AlphaFoldDB" id="A0AA51RUR0"/>
<dbReference type="KEGG" id="plei:Q9312_02670"/>